<evidence type="ECO:0000256" key="1">
    <source>
        <dbReference type="ARBA" id="ARBA00008270"/>
    </source>
</evidence>
<dbReference type="PIRSF" id="PIRSF016184">
    <property type="entry name" value="PhzC_PhzF"/>
    <property type="match status" value="1"/>
</dbReference>
<dbReference type="NCBIfam" id="TIGR00654">
    <property type="entry name" value="PhzF_family"/>
    <property type="match status" value="1"/>
</dbReference>
<dbReference type="Proteomes" id="UP000307378">
    <property type="component" value="Unassembled WGS sequence"/>
</dbReference>
<dbReference type="EMBL" id="STGU01000001">
    <property type="protein sequence ID" value="THV39226.1"/>
    <property type="molecule type" value="Genomic_DNA"/>
</dbReference>
<name>A0A4V4HRT8_9HYPH</name>
<evidence type="ECO:0000313" key="3">
    <source>
        <dbReference type="EMBL" id="THV39226.1"/>
    </source>
</evidence>
<gene>
    <name evidence="3" type="ORF">FAA86_02355</name>
</gene>
<evidence type="ECO:0000256" key="2">
    <source>
        <dbReference type="PIRSR" id="PIRSR016184-1"/>
    </source>
</evidence>
<reference evidence="3 4" key="1">
    <citation type="submission" date="2019-04" db="EMBL/GenBank/DDBJ databases">
        <title>genome sequence of strain W3.</title>
        <authorList>
            <person name="Gao J."/>
            <person name="Sun J."/>
        </authorList>
    </citation>
    <scope>NUCLEOTIDE SEQUENCE [LARGE SCALE GENOMIC DNA]</scope>
    <source>
        <strain evidence="3 4">W3</strain>
    </source>
</reference>
<accession>A0A4V4HRT8</accession>
<dbReference type="RefSeq" id="WP_136538179.1">
    <property type="nucleotide sequence ID" value="NZ_STGU01000001.1"/>
</dbReference>
<protein>
    <submittedName>
        <fullName evidence="3">PhzF family phenazine biosynthesis protein</fullName>
    </submittedName>
</protein>
<dbReference type="Gene3D" id="3.10.310.10">
    <property type="entry name" value="Diaminopimelate Epimerase, Chain A, domain 1"/>
    <property type="match status" value="2"/>
</dbReference>
<feature type="active site" evidence="2">
    <location>
        <position position="51"/>
    </location>
</feature>
<evidence type="ECO:0000313" key="4">
    <source>
        <dbReference type="Proteomes" id="UP000307378"/>
    </source>
</evidence>
<dbReference type="InterPro" id="IPR003719">
    <property type="entry name" value="Phenazine_PhzF-like"/>
</dbReference>
<comment type="caution">
    <text evidence="3">The sequence shown here is derived from an EMBL/GenBank/DDBJ whole genome shotgun (WGS) entry which is preliminary data.</text>
</comment>
<dbReference type="GO" id="GO:0016853">
    <property type="term" value="F:isomerase activity"/>
    <property type="evidence" value="ECO:0007669"/>
    <property type="project" value="TreeGrafter"/>
</dbReference>
<organism evidence="3 4">
    <name type="scientific">Rhizobium rosettiformans W3</name>
    <dbReference type="NCBI Taxonomy" id="538378"/>
    <lineage>
        <taxon>Bacteria</taxon>
        <taxon>Pseudomonadati</taxon>
        <taxon>Pseudomonadota</taxon>
        <taxon>Alphaproteobacteria</taxon>
        <taxon>Hyphomicrobiales</taxon>
        <taxon>Rhizobiaceae</taxon>
        <taxon>Rhizobium/Agrobacterium group</taxon>
        <taxon>Rhizobium</taxon>
    </lineage>
</organism>
<comment type="similarity">
    <text evidence="1">Belongs to the PhzF family.</text>
</comment>
<dbReference type="PANTHER" id="PTHR13774">
    <property type="entry name" value="PHENAZINE BIOSYNTHESIS PROTEIN"/>
    <property type="match status" value="1"/>
</dbReference>
<proteinExistence type="inferred from homology"/>
<dbReference type="AlphaFoldDB" id="A0A4V4HRT8"/>
<dbReference type="SUPFAM" id="SSF54506">
    <property type="entry name" value="Diaminopimelate epimerase-like"/>
    <property type="match status" value="1"/>
</dbReference>
<dbReference type="PANTHER" id="PTHR13774:SF32">
    <property type="entry name" value="ANTISENSE-ENHANCING SEQUENCE 1"/>
    <property type="match status" value="1"/>
</dbReference>
<dbReference type="Pfam" id="PF02567">
    <property type="entry name" value="PhzC-PhzF"/>
    <property type="match status" value="1"/>
</dbReference>
<dbReference type="GO" id="GO:0005737">
    <property type="term" value="C:cytoplasm"/>
    <property type="evidence" value="ECO:0007669"/>
    <property type="project" value="TreeGrafter"/>
</dbReference>
<sequence>MPNSSRTIPFVTVDVFTETRFAGNPLAVITDARGLSDKEMQQIAAEFGYSETTFALPPKEPGNTAEVRIFTPVTEVPFAGHPNVGTAYVLASQGTIFGNPVSDRIRFEEKAGLVEVSVSRKDTGDVSATTIRAPGPLTIGASIPPGMMAPCVGLSSRDIETSRHQPTFASVGLKFILIEVKDLDALARAASRLEPLTALRQEYAAEDCDCATFLYTWVGQDHLRARMFAPFDNVTEDPATGSASAALGAFLTTLKAPPDERHLLIEQGVEMGRRSLIRLSVRTRNAAFNSVEISGSSVLVSRGELLI</sequence>